<protein>
    <submittedName>
        <fullName evidence="1">YppG family protein</fullName>
    </submittedName>
</protein>
<gene>
    <name evidence="1" type="ORF">ACFQ3N_08190</name>
</gene>
<sequence>MFERPYGYQPPYQNNSFQTNPYAQQWYQPYNPTNDPAFFQTPYQYLKKPKQPTNLDPFIQAGSMYKPQQHIYPKNNLFAYFQDPNGQVDLDKMFSTAGQLANTVQQFSPVVKQFSSIMKSFK</sequence>
<dbReference type="Pfam" id="PF14179">
    <property type="entry name" value="YppG"/>
    <property type="match status" value="1"/>
</dbReference>
<comment type="caution">
    <text evidence="1">The sequence shown here is derived from an EMBL/GenBank/DDBJ whole genome shotgun (WGS) entry which is preliminary data.</text>
</comment>
<proteinExistence type="predicted"/>
<name>A0ABW3LL40_9BACI</name>
<evidence type="ECO:0000313" key="2">
    <source>
        <dbReference type="Proteomes" id="UP001597040"/>
    </source>
</evidence>
<dbReference type="Proteomes" id="UP001597040">
    <property type="component" value="Unassembled WGS sequence"/>
</dbReference>
<reference evidence="2" key="1">
    <citation type="journal article" date="2019" name="Int. J. Syst. Evol. Microbiol.">
        <title>The Global Catalogue of Microorganisms (GCM) 10K type strain sequencing project: providing services to taxonomists for standard genome sequencing and annotation.</title>
        <authorList>
            <consortium name="The Broad Institute Genomics Platform"/>
            <consortium name="The Broad Institute Genome Sequencing Center for Infectious Disease"/>
            <person name="Wu L."/>
            <person name="Ma J."/>
        </authorList>
    </citation>
    <scope>NUCLEOTIDE SEQUENCE [LARGE SCALE GENOMIC DNA]</scope>
    <source>
        <strain evidence="2">CCUG 56754</strain>
    </source>
</reference>
<evidence type="ECO:0000313" key="1">
    <source>
        <dbReference type="EMBL" id="MFD1038377.1"/>
    </source>
</evidence>
<dbReference type="EMBL" id="JBHTKJ010000017">
    <property type="protein sequence ID" value="MFD1038377.1"/>
    <property type="molecule type" value="Genomic_DNA"/>
</dbReference>
<organism evidence="1 2">
    <name type="scientific">Virgibacillus byunsanensis</name>
    <dbReference type="NCBI Taxonomy" id="570945"/>
    <lineage>
        <taxon>Bacteria</taxon>
        <taxon>Bacillati</taxon>
        <taxon>Bacillota</taxon>
        <taxon>Bacilli</taxon>
        <taxon>Bacillales</taxon>
        <taxon>Bacillaceae</taxon>
        <taxon>Virgibacillus</taxon>
    </lineage>
</organism>
<keyword evidence="2" id="KW-1185">Reference proteome</keyword>
<accession>A0ABW3LL40</accession>
<dbReference type="RefSeq" id="WP_390361297.1">
    <property type="nucleotide sequence ID" value="NZ_JBHTKJ010000017.1"/>
</dbReference>
<dbReference type="InterPro" id="IPR025555">
    <property type="entry name" value="YppG"/>
</dbReference>